<reference evidence="15" key="1">
    <citation type="submission" date="2025-08" db="UniProtKB">
        <authorList>
            <consortium name="RefSeq"/>
        </authorList>
    </citation>
    <scope>IDENTIFICATION</scope>
</reference>
<dbReference type="Proteomes" id="UP000189704">
    <property type="component" value="Unplaced"/>
</dbReference>
<evidence type="ECO:0000256" key="9">
    <source>
        <dbReference type="ARBA" id="ARBA00058051"/>
    </source>
</evidence>
<dbReference type="FunFam" id="1.10.1240.40:FF:000001">
    <property type="entry name" value="BRCA2-interacting transcriptional repressor EMSY isoform X1"/>
    <property type="match status" value="1"/>
</dbReference>
<evidence type="ECO:0000256" key="12">
    <source>
        <dbReference type="SAM" id="MobiDB-lite"/>
    </source>
</evidence>
<feature type="compositionally biased region" description="Acidic residues" evidence="12">
    <location>
        <begin position="1193"/>
        <end position="1212"/>
    </location>
</feature>
<feature type="compositionally biased region" description="Low complexity" evidence="12">
    <location>
        <begin position="633"/>
        <end position="650"/>
    </location>
</feature>
<dbReference type="PANTHER" id="PTHR16500">
    <property type="entry name" value="BRCA2-INTERACTING TRANSCRIPTIONAL REPRESSOR EMSY"/>
    <property type="match status" value="1"/>
</dbReference>
<dbReference type="GO" id="GO:0005654">
    <property type="term" value="C:nucleoplasm"/>
    <property type="evidence" value="ECO:0007669"/>
    <property type="project" value="TreeGrafter"/>
</dbReference>
<keyword evidence="5" id="KW-0805">Transcription regulation</keyword>
<dbReference type="Pfam" id="PF03735">
    <property type="entry name" value="ENT"/>
    <property type="match status" value="1"/>
</dbReference>
<feature type="region of interest" description="Disordered" evidence="12">
    <location>
        <begin position="192"/>
        <end position="216"/>
    </location>
</feature>
<evidence type="ECO:0000259" key="13">
    <source>
        <dbReference type="PROSITE" id="PS51138"/>
    </source>
</evidence>
<dbReference type="GO" id="GO:0006281">
    <property type="term" value="P:DNA repair"/>
    <property type="evidence" value="ECO:0007669"/>
    <property type="project" value="UniProtKB-KW"/>
</dbReference>
<evidence type="ECO:0000256" key="6">
    <source>
        <dbReference type="ARBA" id="ARBA00023163"/>
    </source>
</evidence>
<feature type="compositionally biased region" description="Low complexity" evidence="12">
    <location>
        <begin position="149"/>
        <end position="163"/>
    </location>
</feature>
<protein>
    <recommendedName>
        <fullName evidence="11">BRCA2-interacting transcriptional repressor EMSY</fullName>
    </recommendedName>
</protein>
<evidence type="ECO:0000256" key="8">
    <source>
        <dbReference type="ARBA" id="ARBA00023242"/>
    </source>
</evidence>
<dbReference type="SUPFAM" id="SSF158639">
    <property type="entry name" value="ENT-like"/>
    <property type="match status" value="1"/>
</dbReference>
<keyword evidence="2" id="KW-0678">Repressor</keyword>
<organism evidence="14 15">
    <name type="scientific">Carlito syrichta</name>
    <name type="common">Philippine tarsier</name>
    <name type="synonym">Tarsius syrichta</name>
    <dbReference type="NCBI Taxonomy" id="1868482"/>
    <lineage>
        <taxon>Eukaryota</taxon>
        <taxon>Metazoa</taxon>
        <taxon>Chordata</taxon>
        <taxon>Craniata</taxon>
        <taxon>Vertebrata</taxon>
        <taxon>Euteleostomi</taxon>
        <taxon>Mammalia</taxon>
        <taxon>Eutheria</taxon>
        <taxon>Euarchontoglires</taxon>
        <taxon>Primates</taxon>
        <taxon>Haplorrhini</taxon>
        <taxon>Tarsiiformes</taxon>
        <taxon>Tarsiidae</taxon>
        <taxon>Carlito</taxon>
    </lineage>
</organism>
<keyword evidence="7" id="KW-0234">DNA repair</keyword>
<keyword evidence="14" id="KW-1185">Reference proteome</keyword>
<dbReference type="InterPro" id="IPR036142">
    <property type="entry name" value="ENT_dom-like_sf"/>
</dbReference>
<keyword evidence="6" id="KW-0804">Transcription</keyword>
<dbReference type="GO" id="GO:0006325">
    <property type="term" value="P:chromatin organization"/>
    <property type="evidence" value="ECO:0007669"/>
    <property type="project" value="UniProtKB-KW"/>
</dbReference>
<dbReference type="CTD" id="56946"/>
<feature type="region of interest" description="Disordered" evidence="12">
    <location>
        <begin position="149"/>
        <end position="179"/>
    </location>
</feature>
<dbReference type="SMART" id="SM01191">
    <property type="entry name" value="ENT"/>
    <property type="match status" value="1"/>
</dbReference>
<evidence type="ECO:0000256" key="1">
    <source>
        <dbReference type="ARBA" id="ARBA00004123"/>
    </source>
</evidence>
<feature type="compositionally biased region" description="Polar residues" evidence="12">
    <location>
        <begin position="1214"/>
        <end position="1224"/>
    </location>
</feature>
<gene>
    <name evidence="15" type="primary">EMSY</name>
</gene>
<feature type="region of interest" description="Disordered" evidence="12">
    <location>
        <begin position="614"/>
        <end position="652"/>
    </location>
</feature>
<feature type="compositionally biased region" description="Polar residues" evidence="12">
    <location>
        <begin position="1104"/>
        <end position="1125"/>
    </location>
</feature>
<evidence type="ECO:0000256" key="2">
    <source>
        <dbReference type="ARBA" id="ARBA00022491"/>
    </source>
</evidence>
<evidence type="ECO:0000256" key="11">
    <source>
        <dbReference type="ARBA" id="ARBA00073247"/>
    </source>
</evidence>
<sequence>MPVVWPTLLDLSRDECKRILRKLELEAYAGVISALRAQGDLTKEKKDLLGELSKVLSISTERHRAEVRRAVNDERLTTIAHNMSGPNSSSEWSIEGRRLVPLMPRLVPQTAFTVTANAVANAAVQHNASLPVPAETGSKEVVVCYSYTSTTSTPTSTPVPSGSIATVKSPRPASPASNVVVLPSGSTVYVKSVSCSDEDEKPRKRRRTNSSSSSPVVLKEVPKAVVPVSKTITVPVSGSPKMSNIMQSIANSLPPHMSPVKITFTKPSTQTTNTTTQKVIIVTTSPSSTFVPNILSKSHNYAAVTKLVPTSVIASTTQKPPVVITASQSSLVSSSSSGSSSSTPSPIPNTVAVTAVVSSTPSVVMSTVAQGVKIITQQVQPSKILPKPVTATLPTSSNSPIMVVSSNGAIMTTKLVTTPTGTQATYTRPTVSPSIGRMAATPGAATYVKTTSGSIITVVPKSLATLGGKIISSNIVSGTTTKITTIPMTSKPNVIVVQKTTGKGTTIQGLPGKNVVTTLLNAGGEKTIQTVPTGAKPAIITATRPITKMIVTQPKGIGSTVQPAAKIIPTKIVYGQQGKTQVLIKPKPVTFQATVVSEQTRQLVTETLQQASRVAEAGNSSIQEGKEEPQTYTDSSSSSTESSQSSQDSQPVVHVIASRRQDWSEHEIAMETSPTIIYQDVSSESQSATSTIKALLELQQTTVKEKLESKPRQPTIDLSQMAVPIQMTQEKRHSPESPSIAVVESELVAEYITTVSHRSQPQQPSQPQRTLLQHVAQSQTATQTSVVVKSIPASSPGAITHIMQQALSSHTAFTKHSEELGTEEGEVEEMDTLDPQTGLFYRSALTQSQSAKQQKLSQTPLEQTQLQVKTLQCFQTKQKQTIHLQADQLQHKLPQMPQLSIRHQKLTPLQQEQAHPKPDVQHTQHPMVAKDRQLPTLMAQPPQTVVQVLAVKTTQQLPKLQQAPNQPKIYVQPQTPQSQMSLPVSSEKQPASQVEQPIITQGSSVTKITFEGRQPPTVTKITGGSSMPKLTSPVTSITPIQASEKTAVSDILKMSLMEAQIDTNVEHMVVDPPKKALTTSMLTGEAGSLPSTHMVVSGMANSTPQQQKCRDSCSSPSAVGPSLTTRKIDAPGVPTTGQFMRIQNVSQKKAEESPAEIIIQAIPQYAIPCHSSSNVVVEPSGLLELNNFTSQQLDDEETAMEQDIDSSTEDGTEPSPSQSSAERS</sequence>
<evidence type="ECO:0000313" key="15">
    <source>
        <dbReference type="RefSeq" id="XP_021564420.1"/>
    </source>
</evidence>
<evidence type="ECO:0000256" key="4">
    <source>
        <dbReference type="ARBA" id="ARBA00022853"/>
    </source>
</evidence>
<evidence type="ECO:0000256" key="10">
    <source>
        <dbReference type="ARBA" id="ARBA00064602"/>
    </source>
</evidence>
<dbReference type="PANTHER" id="PTHR16500:SF3">
    <property type="entry name" value="BRCA2-INTERACTING TRANSCRIPTIONAL REPRESSOR EMSY"/>
    <property type="match status" value="1"/>
</dbReference>
<comment type="subcellular location">
    <subcellularLocation>
        <location evidence="1">Nucleus</location>
    </subcellularLocation>
</comment>
<dbReference type="InterPro" id="IPR033482">
    <property type="entry name" value="EMSY"/>
</dbReference>
<evidence type="ECO:0000256" key="5">
    <source>
        <dbReference type="ARBA" id="ARBA00023015"/>
    </source>
</evidence>
<dbReference type="RefSeq" id="XP_021564420.1">
    <property type="nucleotide sequence ID" value="XM_021708745.1"/>
</dbReference>
<feature type="region of interest" description="Disordered" evidence="12">
    <location>
        <begin position="1190"/>
        <end position="1224"/>
    </location>
</feature>
<proteinExistence type="predicted"/>
<dbReference type="GeneID" id="103251788"/>
<dbReference type="InterPro" id="IPR005491">
    <property type="entry name" value="ENT_dom"/>
</dbReference>
<dbReference type="Gene3D" id="1.10.1240.40">
    <property type="entry name" value="ENT domain"/>
    <property type="match status" value="1"/>
</dbReference>
<dbReference type="PROSITE" id="PS51138">
    <property type="entry name" value="ENT"/>
    <property type="match status" value="1"/>
</dbReference>
<keyword evidence="4" id="KW-0156">Chromatin regulator</keyword>
<accession>A0A3Q0DQX4</accession>
<comment type="function">
    <text evidence="9">Regulator which is able to repress transcription, possibly via its interaction with a multiprotein chromatin remodeling complex that modifies the chromatin. Its interaction with BRCA2 suggests that it may play a central role in the DNA repair function of BRCA2. Mediates ligand-dependent transcriptional activation by nuclear hormone receptors.</text>
</comment>
<evidence type="ECO:0000313" key="14">
    <source>
        <dbReference type="Proteomes" id="UP000189704"/>
    </source>
</evidence>
<dbReference type="AlphaFoldDB" id="A0A3Q0DQX4"/>
<dbReference type="GO" id="GO:0006355">
    <property type="term" value="P:regulation of DNA-templated transcription"/>
    <property type="evidence" value="ECO:0007669"/>
    <property type="project" value="InterPro"/>
</dbReference>
<name>A0A3Q0DQX4_CARSF</name>
<feature type="domain" description="ENT" evidence="13">
    <location>
        <begin position="16"/>
        <end position="100"/>
    </location>
</feature>
<feature type="region of interest" description="Disordered" evidence="12">
    <location>
        <begin position="1104"/>
        <end position="1135"/>
    </location>
</feature>
<keyword evidence="3" id="KW-0227">DNA damage</keyword>
<feature type="compositionally biased region" description="Polar residues" evidence="12">
    <location>
        <begin position="614"/>
        <end position="623"/>
    </location>
</feature>
<keyword evidence="8" id="KW-0539">Nucleus</keyword>
<comment type="subunit">
    <text evidence="10">Homodimer. Interacts with the transactivation domain of BRCA2. Interacts with CBX1 (via chromoshadow domain). Interacts with ZMYND11. Does not interact with CBX3 or CBX5. Component of a nuclear receptor-mediated transcription complex composed of at least ZNF335, CCAR2 and EMSY; the complex stimulates the transcription of nuclear receptor target genes such as SOX9 and HOXA1. Within the complex interacts with CCAR2 and ZNF335. Components of this complex may associate with components of a histone methylation complex to form a complex at least composed of ZNF335, HCFC1, CCAR2, EMSY, MKI67, RBBP5, ASH2L and WDR5. Within this complex, interacts with ASH2L and RBBP5.</text>
</comment>
<evidence type="ECO:0000256" key="7">
    <source>
        <dbReference type="ARBA" id="ARBA00023204"/>
    </source>
</evidence>
<evidence type="ECO:0000256" key="3">
    <source>
        <dbReference type="ARBA" id="ARBA00022763"/>
    </source>
</evidence>